<evidence type="ECO:0000313" key="1">
    <source>
        <dbReference type="EMBL" id="KAF7296724.1"/>
    </source>
</evidence>
<keyword evidence="2" id="KW-1185">Reference proteome</keyword>
<organism evidence="1 2">
    <name type="scientific">Mycena chlorophos</name>
    <name type="common">Agaric fungus</name>
    <name type="synonym">Agaricus chlorophos</name>
    <dbReference type="NCBI Taxonomy" id="658473"/>
    <lineage>
        <taxon>Eukaryota</taxon>
        <taxon>Fungi</taxon>
        <taxon>Dikarya</taxon>
        <taxon>Basidiomycota</taxon>
        <taxon>Agaricomycotina</taxon>
        <taxon>Agaricomycetes</taxon>
        <taxon>Agaricomycetidae</taxon>
        <taxon>Agaricales</taxon>
        <taxon>Marasmiineae</taxon>
        <taxon>Mycenaceae</taxon>
        <taxon>Mycena</taxon>
    </lineage>
</organism>
<dbReference type="AlphaFoldDB" id="A0A8H6W295"/>
<sequence>MNHPASAFLNTRDARNAFKQTNKCVRGVWDKWYPHYLAANPNTGISAPEFMKLYNDWVKAIISGVQDAVTSTMDTLIPLYNKGLDTGVKVKLSTSPVLSVWANTNPPVPADAPWTPPNNLNTASNANLISIMEVAKSDLETMRGNVPNVDWISELP</sequence>
<evidence type="ECO:0000313" key="2">
    <source>
        <dbReference type="Proteomes" id="UP000613580"/>
    </source>
</evidence>
<comment type="caution">
    <text evidence="1">The sequence shown here is derived from an EMBL/GenBank/DDBJ whole genome shotgun (WGS) entry which is preliminary data.</text>
</comment>
<gene>
    <name evidence="1" type="ORF">HMN09_01081500</name>
</gene>
<dbReference type="Proteomes" id="UP000613580">
    <property type="component" value="Unassembled WGS sequence"/>
</dbReference>
<protein>
    <submittedName>
        <fullName evidence="1">Chitin-binding type-1 domain-containing protein</fullName>
    </submittedName>
</protein>
<name>A0A8H6W295_MYCCL</name>
<accession>A0A8H6W295</accession>
<dbReference type="OrthoDB" id="73875at2759"/>
<reference evidence="1" key="1">
    <citation type="submission" date="2020-05" db="EMBL/GenBank/DDBJ databases">
        <title>Mycena genomes resolve the evolution of fungal bioluminescence.</title>
        <authorList>
            <person name="Tsai I.J."/>
        </authorList>
    </citation>
    <scope>NUCLEOTIDE SEQUENCE</scope>
    <source>
        <strain evidence="1">110903Hualien_Pintung</strain>
    </source>
</reference>
<dbReference type="EMBL" id="JACAZE010000016">
    <property type="protein sequence ID" value="KAF7296724.1"/>
    <property type="molecule type" value="Genomic_DNA"/>
</dbReference>
<proteinExistence type="predicted"/>